<keyword evidence="3" id="KW-1185">Reference proteome</keyword>
<protein>
    <submittedName>
        <fullName evidence="2">Uncharacterized protein</fullName>
    </submittedName>
</protein>
<reference evidence="2 3" key="1">
    <citation type="journal article" date="2012" name="Science">
        <title>The Paleozoic origin of enzymatic lignin decomposition reconstructed from 31 fungal genomes.</title>
        <authorList>
            <person name="Floudas D."/>
            <person name="Binder M."/>
            <person name="Riley R."/>
            <person name="Barry K."/>
            <person name="Blanchette R.A."/>
            <person name="Henrissat B."/>
            <person name="Martinez A.T."/>
            <person name="Otillar R."/>
            <person name="Spatafora J.W."/>
            <person name="Yadav J.S."/>
            <person name="Aerts A."/>
            <person name="Benoit I."/>
            <person name="Boyd A."/>
            <person name="Carlson A."/>
            <person name="Copeland A."/>
            <person name="Coutinho P.M."/>
            <person name="de Vries R.P."/>
            <person name="Ferreira P."/>
            <person name="Findley K."/>
            <person name="Foster B."/>
            <person name="Gaskell J."/>
            <person name="Glotzer D."/>
            <person name="Gorecki P."/>
            <person name="Heitman J."/>
            <person name="Hesse C."/>
            <person name="Hori C."/>
            <person name="Igarashi K."/>
            <person name="Jurgens J.A."/>
            <person name="Kallen N."/>
            <person name="Kersten P."/>
            <person name="Kohler A."/>
            <person name="Kuees U."/>
            <person name="Kumar T.K.A."/>
            <person name="Kuo A."/>
            <person name="LaButti K."/>
            <person name="Larrondo L.F."/>
            <person name="Lindquist E."/>
            <person name="Ling A."/>
            <person name="Lombard V."/>
            <person name="Lucas S."/>
            <person name="Lundell T."/>
            <person name="Martin R."/>
            <person name="McLaughlin D.J."/>
            <person name="Morgenstern I."/>
            <person name="Morin E."/>
            <person name="Murat C."/>
            <person name="Nagy L.G."/>
            <person name="Nolan M."/>
            <person name="Ohm R.A."/>
            <person name="Patyshakuliyeva A."/>
            <person name="Rokas A."/>
            <person name="Ruiz-Duenas F.J."/>
            <person name="Sabat G."/>
            <person name="Salamov A."/>
            <person name="Samejima M."/>
            <person name="Schmutz J."/>
            <person name="Slot J.C."/>
            <person name="St John F."/>
            <person name="Stenlid J."/>
            <person name="Sun H."/>
            <person name="Sun S."/>
            <person name="Syed K."/>
            <person name="Tsang A."/>
            <person name="Wiebenga A."/>
            <person name="Young D."/>
            <person name="Pisabarro A."/>
            <person name="Eastwood D.C."/>
            <person name="Martin F."/>
            <person name="Cullen D."/>
            <person name="Grigoriev I.V."/>
            <person name="Hibbett D.S."/>
        </authorList>
    </citation>
    <scope>NUCLEOTIDE SEQUENCE</scope>
    <source>
        <strain evidence="3">FP-58527</strain>
    </source>
</reference>
<dbReference type="EMBL" id="KE504291">
    <property type="protein sequence ID" value="EPS93194.1"/>
    <property type="molecule type" value="Genomic_DNA"/>
</dbReference>
<accession>S8F2R3</accession>
<dbReference type="HOGENOM" id="CLU_1859983_0_0_1"/>
<sequence>ANGMGRATSPLAGGSATSLNGNHVVSPTHGGSCVGSPMSPTNPSAVNGANGSAKSNVKKWNMSNNSNAKPKQWKPLPPLPEGAALDDHTPYLTDDEKKHRFTTLVKEVAQLKDVVLILRPAYQSIHVPSPSQKNMSAA</sequence>
<dbReference type="STRING" id="743788.S8F2R3"/>
<dbReference type="Proteomes" id="UP000015241">
    <property type="component" value="Unassembled WGS sequence"/>
</dbReference>
<feature type="non-terminal residue" evidence="2">
    <location>
        <position position="1"/>
    </location>
</feature>
<proteinExistence type="predicted"/>
<feature type="compositionally biased region" description="Polar residues" evidence="1">
    <location>
        <begin position="38"/>
        <end position="55"/>
    </location>
</feature>
<organism evidence="2 3">
    <name type="scientific">Fomitopsis schrenkii</name>
    <name type="common">Brown rot fungus</name>
    <dbReference type="NCBI Taxonomy" id="2126942"/>
    <lineage>
        <taxon>Eukaryota</taxon>
        <taxon>Fungi</taxon>
        <taxon>Dikarya</taxon>
        <taxon>Basidiomycota</taxon>
        <taxon>Agaricomycotina</taxon>
        <taxon>Agaricomycetes</taxon>
        <taxon>Polyporales</taxon>
        <taxon>Fomitopsis</taxon>
    </lineage>
</organism>
<gene>
    <name evidence="2" type="ORF">FOMPIDRAFT_94103</name>
</gene>
<dbReference type="AlphaFoldDB" id="S8F2R3"/>
<feature type="compositionally biased region" description="Polar residues" evidence="1">
    <location>
        <begin position="15"/>
        <end position="25"/>
    </location>
</feature>
<evidence type="ECO:0000256" key="1">
    <source>
        <dbReference type="SAM" id="MobiDB-lite"/>
    </source>
</evidence>
<evidence type="ECO:0000313" key="3">
    <source>
        <dbReference type="Proteomes" id="UP000015241"/>
    </source>
</evidence>
<dbReference type="OrthoDB" id="76676at2759"/>
<dbReference type="InParanoid" id="S8F2R3"/>
<evidence type="ECO:0000313" key="2">
    <source>
        <dbReference type="EMBL" id="EPS93194.1"/>
    </source>
</evidence>
<name>S8F2R3_FOMSC</name>
<feature type="region of interest" description="Disordered" evidence="1">
    <location>
        <begin position="1"/>
        <end position="91"/>
    </location>
</feature>